<reference evidence="4 5" key="1">
    <citation type="submission" date="2023-07" db="EMBL/GenBank/DDBJ databases">
        <title>Genomic Encyclopedia of Type Strains, Phase IV (KMG-IV): sequencing the most valuable type-strain genomes for metagenomic binning, comparative biology and taxonomic classification.</title>
        <authorList>
            <person name="Goeker M."/>
        </authorList>
    </citation>
    <scope>NUCLEOTIDE SEQUENCE [LARGE SCALE GENOMIC DNA]</scope>
    <source>
        <strain evidence="4 5">B1-1</strain>
    </source>
</reference>
<evidence type="ECO:0000256" key="2">
    <source>
        <dbReference type="SAM" id="Phobius"/>
    </source>
</evidence>
<keyword evidence="2" id="KW-0812">Transmembrane</keyword>
<evidence type="ECO:0000313" key="4">
    <source>
        <dbReference type="EMBL" id="MDQ0516505.1"/>
    </source>
</evidence>
<dbReference type="EMBL" id="JAUSWJ010000001">
    <property type="protein sequence ID" value="MDQ0516505.1"/>
    <property type="molecule type" value="Genomic_DNA"/>
</dbReference>
<dbReference type="Gene3D" id="3.40.50.1820">
    <property type="entry name" value="alpha/beta hydrolase"/>
    <property type="match status" value="1"/>
</dbReference>
<evidence type="ECO:0000259" key="3">
    <source>
        <dbReference type="Pfam" id="PF12146"/>
    </source>
</evidence>
<proteinExistence type="predicted"/>
<dbReference type="PANTHER" id="PTHR16138">
    <property type="entry name" value="MYCOPHENOLIC ACID ACYL-GLUCURONIDE ESTERASE, MITOCHONDRIAL"/>
    <property type="match status" value="1"/>
</dbReference>
<feature type="transmembrane region" description="Helical" evidence="2">
    <location>
        <begin position="103"/>
        <end position="124"/>
    </location>
</feature>
<dbReference type="InterPro" id="IPR029058">
    <property type="entry name" value="AB_hydrolase_fold"/>
</dbReference>
<keyword evidence="2" id="KW-1133">Transmembrane helix</keyword>
<dbReference type="RefSeq" id="WP_266279519.1">
    <property type="nucleotide sequence ID" value="NZ_JAPKNF010000001.1"/>
</dbReference>
<accession>A0ABU0M6B7</accession>
<dbReference type="InterPro" id="IPR052382">
    <property type="entry name" value="ABHD10_acyl-thioesterase"/>
</dbReference>
<name>A0ABU0M6B7_9HYPH</name>
<dbReference type="Proteomes" id="UP001223743">
    <property type="component" value="Unassembled WGS sequence"/>
</dbReference>
<gene>
    <name evidence="4" type="ORF">QO015_002118</name>
</gene>
<evidence type="ECO:0000313" key="5">
    <source>
        <dbReference type="Proteomes" id="UP001223743"/>
    </source>
</evidence>
<keyword evidence="5" id="KW-1185">Reference proteome</keyword>
<organism evidence="4 5">
    <name type="scientific">Kaistia geumhonensis</name>
    <dbReference type="NCBI Taxonomy" id="410839"/>
    <lineage>
        <taxon>Bacteria</taxon>
        <taxon>Pseudomonadati</taxon>
        <taxon>Pseudomonadota</taxon>
        <taxon>Alphaproteobacteria</taxon>
        <taxon>Hyphomicrobiales</taxon>
        <taxon>Kaistiaceae</taxon>
        <taxon>Kaistia</taxon>
    </lineage>
</organism>
<dbReference type="SUPFAM" id="SSF53474">
    <property type="entry name" value="alpha/beta-Hydrolases"/>
    <property type="match status" value="1"/>
</dbReference>
<keyword evidence="1" id="KW-0378">Hydrolase</keyword>
<comment type="caution">
    <text evidence="4">The sequence shown here is derived from an EMBL/GenBank/DDBJ whole genome shotgun (WGS) entry which is preliminary data.</text>
</comment>
<sequence length="263" mass="27998">MEPVPVSASDPVFREITVGSGEAARRIAMLERAGEGRGILFLGGYMSNMRGAKGDALDAYAAATGRPMTRFDYSGHGESGGRFEDGTITRWLEEAAAVLDRAAGAPLILVGSSMGGWIALLLALAERHSGRGRIAGLVLLAPATDMTHSLMLPQMDAAARTELEENGVVRRASAYSEQPYLITRALIEDGTHHLLADKPIAIGAPVHIIQGVLDEDVPFDHALDLMSHLAEDDVVLTLIKDAGHRLSRPEDLAKILSAVEAMS</sequence>
<dbReference type="Pfam" id="PF12146">
    <property type="entry name" value="Hydrolase_4"/>
    <property type="match status" value="1"/>
</dbReference>
<dbReference type="PANTHER" id="PTHR16138:SF7">
    <property type="entry name" value="PALMITOYL-PROTEIN THIOESTERASE ABHD10, MITOCHONDRIAL"/>
    <property type="match status" value="1"/>
</dbReference>
<protein>
    <submittedName>
        <fullName evidence="4">Pimeloyl-ACP methyl ester carboxylesterase</fullName>
    </submittedName>
</protein>
<dbReference type="InterPro" id="IPR022742">
    <property type="entry name" value="Hydrolase_4"/>
</dbReference>
<feature type="domain" description="Serine aminopeptidase S33" evidence="3">
    <location>
        <begin position="62"/>
        <end position="156"/>
    </location>
</feature>
<keyword evidence="2" id="KW-0472">Membrane</keyword>
<evidence type="ECO:0000256" key="1">
    <source>
        <dbReference type="ARBA" id="ARBA00022801"/>
    </source>
</evidence>